<evidence type="ECO:0000313" key="9">
    <source>
        <dbReference type="Proteomes" id="UP000075260"/>
    </source>
</evidence>
<dbReference type="InterPro" id="IPR006638">
    <property type="entry name" value="Elp3/MiaA/NifB-like_rSAM"/>
</dbReference>
<dbReference type="InterPro" id="IPR023984">
    <property type="entry name" value="rSAM_ocin_1"/>
</dbReference>
<dbReference type="InterPro" id="IPR051198">
    <property type="entry name" value="BchE-like"/>
</dbReference>
<proteinExistence type="predicted"/>
<evidence type="ECO:0000256" key="4">
    <source>
        <dbReference type="ARBA" id="ARBA00023004"/>
    </source>
</evidence>
<dbReference type="NCBIfam" id="TIGR03975">
    <property type="entry name" value="rSAM_ocin_1"/>
    <property type="match status" value="1"/>
</dbReference>
<dbReference type="SFLD" id="SFLDS00029">
    <property type="entry name" value="Radical_SAM"/>
    <property type="match status" value="1"/>
</dbReference>
<dbReference type="EMBL" id="JEMA01000589">
    <property type="protein sequence ID" value="KYF68169.1"/>
    <property type="molecule type" value="Genomic_DNA"/>
</dbReference>
<dbReference type="AlphaFoldDB" id="A0A150QJL5"/>
<dbReference type="Proteomes" id="UP000075260">
    <property type="component" value="Unassembled WGS sequence"/>
</dbReference>
<comment type="cofactor">
    <cofactor evidence="1">
        <name>[4Fe-4S] cluster</name>
        <dbReference type="ChEBI" id="CHEBI:49883"/>
    </cofactor>
</comment>
<evidence type="ECO:0000259" key="6">
    <source>
        <dbReference type="PROSITE" id="PS51332"/>
    </source>
</evidence>
<dbReference type="GO" id="GO:0005829">
    <property type="term" value="C:cytosol"/>
    <property type="evidence" value="ECO:0007669"/>
    <property type="project" value="TreeGrafter"/>
</dbReference>
<dbReference type="CDD" id="cd01335">
    <property type="entry name" value="Radical_SAM"/>
    <property type="match status" value="1"/>
</dbReference>
<dbReference type="SMART" id="SM00729">
    <property type="entry name" value="Elp3"/>
    <property type="match status" value="1"/>
</dbReference>
<dbReference type="InterPro" id="IPR058240">
    <property type="entry name" value="rSAM_sf"/>
</dbReference>
<dbReference type="InterPro" id="IPR023404">
    <property type="entry name" value="rSAM_horseshoe"/>
</dbReference>
<reference evidence="8 9" key="1">
    <citation type="submission" date="2014-02" db="EMBL/GenBank/DDBJ databases">
        <title>The small core and large imbalanced accessory genome model reveals a collaborative survival strategy of Sorangium cellulosum strains in nature.</title>
        <authorList>
            <person name="Han K."/>
            <person name="Peng R."/>
            <person name="Blom J."/>
            <person name="Li Y.-Z."/>
        </authorList>
    </citation>
    <scope>NUCLEOTIDE SEQUENCE [LARGE SCALE GENOMIC DNA]</scope>
    <source>
        <strain evidence="8 9">So0008-312</strain>
    </source>
</reference>
<evidence type="ECO:0000313" key="8">
    <source>
        <dbReference type="EMBL" id="KYF68169.1"/>
    </source>
</evidence>
<dbReference type="SFLD" id="SFLDF00324">
    <property type="entry name" value="bacteriocin_maturation"/>
    <property type="match status" value="1"/>
</dbReference>
<dbReference type="InterPro" id="IPR006158">
    <property type="entry name" value="Cobalamin-bd"/>
</dbReference>
<evidence type="ECO:0000256" key="3">
    <source>
        <dbReference type="ARBA" id="ARBA00022723"/>
    </source>
</evidence>
<dbReference type="Pfam" id="PF04055">
    <property type="entry name" value="Radical_SAM"/>
    <property type="match status" value="1"/>
</dbReference>
<comment type="caution">
    <text evidence="8">The sequence shown here is derived from an EMBL/GenBank/DDBJ whole genome shotgun (WGS) entry which is preliminary data.</text>
</comment>
<dbReference type="PANTHER" id="PTHR43409">
    <property type="entry name" value="ANAEROBIC MAGNESIUM-PROTOPORPHYRIN IX MONOMETHYL ESTER CYCLASE-RELATED"/>
    <property type="match status" value="1"/>
</dbReference>
<name>A0A150QJL5_SORCE</name>
<evidence type="ECO:0000256" key="1">
    <source>
        <dbReference type="ARBA" id="ARBA00001966"/>
    </source>
</evidence>
<evidence type="ECO:0000259" key="7">
    <source>
        <dbReference type="PROSITE" id="PS51918"/>
    </source>
</evidence>
<dbReference type="Gene3D" id="3.80.30.20">
    <property type="entry name" value="tm_1862 like domain"/>
    <property type="match status" value="1"/>
</dbReference>
<dbReference type="InterPro" id="IPR007197">
    <property type="entry name" value="rSAM"/>
</dbReference>
<feature type="domain" description="Radical SAM core" evidence="7">
    <location>
        <begin position="271"/>
        <end position="491"/>
    </location>
</feature>
<dbReference type="GO" id="GO:0046872">
    <property type="term" value="F:metal ion binding"/>
    <property type="evidence" value="ECO:0007669"/>
    <property type="project" value="UniProtKB-KW"/>
</dbReference>
<organism evidence="8 9">
    <name type="scientific">Sorangium cellulosum</name>
    <name type="common">Polyangium cellulosum</name>
    <dbReference type="NCBI Taxonomy" id="56"/>
    <lineage>
        <taxon>Bacteria</taxon>
        <taxon>Pseudomonadati</taxon>
        <taxon>Myxococcota</taxon>
        <taxon>Polyangia</taxon>
        <taxon>Polyangiales</taxon>
        <taxon>Polyangiaceae</taxon>
        <taxon>Sorangium</taxon>
    </lineage>
</organism>
<protein>
    <submittedName>
        <fullName evidence="8">Radical SAM protein</fullName>
    </submittedName>
</protein>
<dbReference type="Gene3D" id="3.40.50.280">
    <property type="entry name" value="Cobalamin-binding domain"/>
    <property type="match status" value="1"/>
</dbReference>
<dbReference type="PROSITE" id="PS51918">
    <property type="entry name" value="RADICAL_SAM"/>
    <property type="match status" value="1"/>
</dbReference>
<dbReference type="SFLD" id="SFLDG01082">
    <property type="entry name" value="B12-binding_domain_containing"/>
    <property type="match status" value="1"/>
</dbReference>
<keyword evidence="5" id="KW-0411">Iron-sulfur</keyword>
<dbReference type="GO" id="GO:0031419">
    <property type="term" value="F:cobalamin binding"/>
    <property type="evidence" value="ECO:0007669"/>
    <property type="project" value="InterPro"/>
</dbReference>
<dbReference type="GO" id="GO:0003824">
    <property type="term" value="F:catalytic activity"/>
    <property type="evidence" value="ECO:0007669"/>
    <property type="project" value="InterPro"/>
</dbReference>
<keyword evidence="4" id="KW-0408">Iron</keyword>
<accession>A0A150QJL5</accession>
<dbReference type="PROSITE" id="PS51332">
    <property type="entry name" value="B12_BINDING"/>
    <property type="match status" value="1"/>
</dbReference>
<evidence type="ECO:0000256" key="2">
    <source>
        <dbReference type="ARBA" id="ARBA00022691"/>
    </source>
</evidence>
<dbReference type="PANTHER" id="PTHR43409:SF7">
    <property type="entry name" value="BLL1977 PROTEIN"/>
    <property type="match status" value="1"/>
</dbReference>
<gene>
    <name evidence="8" type="ORF">BE15_16625</name>
</gene>
<feature type="domain" description="B12-binding" evidence="6">
    <location>
        <begin position="73"/>
        <end position="223"/>
    </location>
</feature>
<keyword evidence="2" id="KW-0949">S-adenosyl-L-methionine</keyword>
<keyword evidence="3" id="KW-0479">Metal-binding</keyword>
<sequence length="627" mass="69903">MTRLDAETRRSRASFRVALVTMPFVSMTRPSIQIGLLKAIGESHGFPVTTHHLNLDFAVQVGPAVYEHLCRHRGRLVGEWLFSLAAFGDRAPDLEDRFLEDLLPGADGQPAGSPESPERLRSIRHEVVPRYLDHLVNAVAWGDFRVVGFTSTFQQNTASFALARRIKERHPGVTLIFGGSNFEGDMGVELCRSIDCVDYAVCGEGDQAFPELLLALHDGRDPAGVPSVACRRGGEVASPRPRPPFERLDELPVPEYGEYFERAEALGLLPRAGRRVVDIPFESARGCWWGEKHHCTFCGLNGSTMAFRAKSPERVAKELAELARRHRSFQFEAVDNIVSNAYLKTLFTRLAEERTDYEFFYEVKSNLTREQLKTLGDAGVRRIQPGIESLSSHVLKLMRKGVTGIQNVNTMRWSRYYGIGVGWNLIWGFPGETAEDYREQAELIAQLTHLEPPGGAGPIWMERFSPIYADRASFPAAYVRPEKSYAYVYPQHLALDKVAYFFDYQLEDTLGASAYEGLSRAVTAWIEAWKRAPRPSLTCWSSPELLQIEDLRDPARAGTYTFEEPLASLYLAASDRPLTAESIAAKAGIAAPPDEVEAALAEFCARGLMMREGRSFLALALPASPGR</sequence>
<dbReference type="SUPFAM" id="SSF102114">
    <property type="entry name" value="Radical SAM enzymes"/>
    <property type="match status" value="1"/>
</dbReference>
<dbReference type="GO" id="GO:0051536">
    <property type="term" value="F:iron-sulfur cluster binding"/>
    <property type="evidence" value="ECO:0007669"/>
    <property type="project" value="UniProtKB-KW"/>
</dbReference>
<evidence type="ECO:0000256" key="5">
    <source>
        <dbReference type="ARBA" id="ARBA00023014"/>
    </source>
</evidence>